<dbReference type="SUPFAM" id="SSF49777">
    <property type="entry name" value="PEBP-like"/>
    <property type="match status" value="1"/>
</dbReference>
<dbReference type="EMBL" id="JAALFE010000014">
    <property type="protein sequence ID" value="NGQ92124.1"/>
    <property type="molecule type" value="Genomic_DNA"/>
</dbReference>
<dbReference type="Gene3D" id="3.90.280.10">
    <property type="entry name" value="PEBP-like"/>
    <property type="match status" value="1"/>
</dbReference>
<evidence type="ECO:0000313" key="3">
    <source>
        <dbReference type="Proteomes" id="UP000474758"/>
    </source>
</evidence>
<dbReference type="Pfam" id="PF01161">
    <property type="entry name" value="PBP"/>
    <property type="match status" value="1"/>
</dbReference>
<evidence type="ECO:0000256" key="1">
    <source>
        <dbReference type="SAM" id="SignalP"/>
    </source>
</evidence>
<dbReference type="AlphaFoldDB" id="A0A6M1U3G3"/>
<keyword evidence="3" id="KW-1185">Reference proteome</keyword>
<reference evidence="2 3" key="1">
    <citation type="submission" date="2020-02" db="EMBL/GenBank/DDBJ databases">
        <title>Rhodobacter translucens sp. nov., a novel bacterium isolated from activated sludge.</title>
        <authorList>
            <person name="Liu J."/>
        </authorList>
    </citation>
    <scope>NUCLEOTIDE SEQUENCE [LARGE SCALE GENOMIC DNA]</scope>
    <source>
        <strain evidence="2 3">HX-7-19</strain>
    </source>
</reference>
<comment type="caution">
    <text evidence="2">The sequence shown here is derived from an EMBL/GenBank/DDBJ whole genome shotgun (WGS) entry which is preliminary data.</text>
</comment>
<sequence>MSLLTRLITAAILMTSPIPALAFEIAFTWDGLKPCSSGNPGTVPSPAFAVRDVPEGTAFIRFKLVDRDVPGFNHGGGVVAYAGGDVIPAGQFKYKQPCPPDGAHRYEWTATAQTKKNGGKLAVAKAARPYPE</sequence>
<dbReference type="InterPro" id="IPR036610">
    <property type="entry name" value="PEBP-like_sf"/>
</dbReference>
<feature type="chain" id="PRO_5026784476" evidence="1">
    <location>
        <begin position="23"/>
        <end position="132"/>
    </location>
</feature>
<organism evidence="2 3">
    <name type="scientific">Paragemmobacter kunshanensis</name>
    <dbReference type="NCBI Taxonomy" id="2583234"/>
    <lineage>
        <taxon>Bacteria</taxon>
        <taxon>Pseudomonadati</taxon>
        <taxon>Pseudomonadota</taxon>
        <taxon>Alphaproteobacteria</taxon>
        <taxon>Rhodobacterales</taxon>
        <taxon>Paracoccaceae</taxon>
        <taxon>Paragemmobacter</taxon>
    </lineage>
</organism>
<feature type="signal peptide" evidence="1">
    <location>
        <begin position="1"/>
        <end position="22"/>
    </location>
</feature>
<protein>
    <submittedName>
        <fullName evidence="2">Phospholipid-binding protein</fullName>
    </submittedName>
</protein>
<dbReference type="Proteomes" id="UP000474758">
    <property type="component" value="Unassembled WGS sequence"/>
</dbReference>
<keyword evidence="1" id="KW-0732">Signal</keyword>
<dbReference type="InterPro" id="IPR008914">
    <property type="entry name" value="PEBP"/>
</dbReference>
<gene>
    <name evidence="2" type="ORF">G5V65_14595</name>
</gene>
<dbReference type="RefSeq" id="WP_165051429.1">
    <property type="nucleotide sequence ID" value="NZ_JAALFE010000014.1"/>
</dbReference>
<evidence type="ECO:0000313" key="2">
    <source>
        <dbReference type="EMBL" id="NGQ92124.1"/>
    </source>
</evidence>
<accession>A0A6M1U3G3</accession>
<name>A0A6M1U3G3_9RHOB</name>
<proteinExistence type="predicted"/>